<evidence type="ECO:0000313" key="5">
    <source>
        <dbReference type="Proteomes" id="UP001652662"/>
    </source>
</evidence>
<name>A0ABM4L243_EQUPR</name>
<dbReference type="PIRSF" id="PIRSF000422">
    <property type="entry name" value="N-terminal-AcTrfase-A_aux_su"/>
    <property type="match status" value="1"/>
</dbReference>
<dbReference type="PROSITE" id="PS50005">
    <property type="entry name" value="TPR"/>
    <property type="match status" value="1"/>
</dbReference>
<dbReference type="InterPro" id="IPR011990">
    <property type="entry name" value="TPR-like_helical_dom_sf"/>
</dbReference>
<feature type="region of interest" description="Disordered" evidence="4">
    <location>
        <begin position="531"/>
        <end position="568"/>
    </location>
</feature>
<proteinExistence type="predicted"/>
<evidence type="ECO:0000256" key="4">
    <source>
        <dbReference type="SAM" id="MobiDB-lite"/>
    </source>
</evidence>
<feature type="compositionally biased region" description="Basic and acidic residues" evidence="4">
    <location>
        <begin position="534"/>
        <end position="549"/>
    </location>
</feature>
<keyword evidence="5" id="KW-1185">Reference proteome</keyword>
<organism evidence="5 6">
    <name type="scientific">Equus przewalskii</name>
    <name type="common">Przewalski's horse</name>
    <name type="synonym">Equus caballus przewalskii</name>
    <dbReference type="NCBI Taxonomy" id="9798"/>
    <lineage>
        <taxon>Eukaryota</taxon>
        <taxon>Metazoa</taxon>
        <taxon>Chordata</taxon>
        <taxon>Craniata</taxon>
        <taxon>Vertebrata</taxon>
        <taxon>Euteleostomi</taxon>
        <taxon>Mammalia</taxon>
        <taxon>Eutheria</taxon>
        <taxon>Laurasiatheria</taxon>
        <taxon>Perissodactyla</taxon>
        <taxon>Equidae</taxon>
        <taxon>Equus</taxon>
    </lineage>
</organism>
<dbReference type="Proteomes" id="UP001652662">
    <property type="component" value="Chromosome 16"/>
</dbReference>
<evidence type="ECO:0000256" key="2">
    <source>
        <dbReference type="ARBA" id="ARBA00022803"/>
    </source>
</evidence>
<gene>
    <name evidence="6" type="primary">NAA16</name>
</gene>
<evidence type="ECO:0000313" key="6">
    <source>
        <dbReference type="RefSeq" id="XP_070434513.1"/>
    </source>
</evidence>
<dbReference type="Gene3D" id="1.25.40.1040">
    <property type="match status" value="2"/>
</dbReference>
<dbReference type="GeneID" id="103560435"/>
<keyword evidence="1" id="KW-0677">Repeat</keyword>
<dbReference type="InterPro" id="IPR013105">
    <property type="entry name" value="TPR_2"/>
</dbReference>
<dbReference type="PANTHER" id="PTHR22767:SF5">
    <property type="entry name" value="N-ALPHA-ACETYLTRANSFERASE 16, NATA AUXILIARY SUBUNIT"/>
    <property type="match status" value="1"/>
</dbReference>
<dbReference type="PANTHER" id="PTHR22767">
    <property type="entry name" value="N-TERMINAL ACETYLTRANSFERASE-RELATED"/>
    <property type="match status" value="1"/>
</dbReference>
<protein>
    <submittedName>
        <fullName evidence="6">N-alpha-acetyltransferase 16, NatA auxiliary subunit isoform X4</fullName>
    </submittedName>
</protein>
<feature type="repeat" description="TPR" evidence="3">
    <location>
        <begin position="80"/>
        <end position="113"/>
    </location>
</feature>
<dbReference type="Gene3D" id="1.25.40.1010">
    <property type="match status" value="1"/>
</dbReference>
<dbReference type="Pfam" id="PF07719">
    <property type="entry name" value="TPR_2"/>
    <property type="match status" value="1"/>
</dbReference>
<dbReference type="RefSeq" id="XP_070434513.1">
    <property type="nucleotide sequence ID" value="XM_070578412.1"/>
</dbReference>
<dbReference type="InterPro" id="IPR021183">
    <property type="entry name" value="NatA_aux_su"/>
</dbReference>
<reference evidence="6" key="1">
    <citation type="submission" date="2025-08" db="UniProtKB">
        <authorList>
            <consortium name="RefSeq"/>
        </authorList>
    </citation>
    <scope>IDENTIFICATION</scope>
    <source>
        <tissue evidence="6">Blood</tissue>
    </source>
</reference>
<dbReference type="InterPro" id="IPR019734">
    <property type="entry name" value="TPR_rpt"/>
</dbReference>
<evidence type="ECO:0000256" key="3">
    <source>
        <dbReference type="PROSITE-ProRule" id="PRU00339"/>
    </source>
</evidence>
<accession>A0ABM4L243</accession>
<dbReference type="Pfam" id="PF12569">
    <property type="entry name" value="NatA_aux_su"/>
    <property type="match status" value="1"/>
</dbReference>
<dbReference type="SUPFAM" id="SSF48452">
    <property type="entry name" value="TPR-like"/>
    <property type="match status" value="2"/>
</dbReference>
<dbReference type="SMART" id="SM00028">
    <property type="entry name" value="TPR"/>
    <property type="match status" value="5"/>
</dbReference>
<evidence type="ECO:0000256" key="1">
    <source>
        <dbReference type="ARBA" id="ARBA00022737"/>
    </source>
</evidence>
<keyword evidence="2 3" id="KW-0802">TPR repeat</keyword>
<sequence length="792" mass="93086">MPNVQLPPKESNLFKRILKCYEQKQYKNGLKFCKMILSNPKFAEHGETLAMKGLTLNCLGKKEEAYEFVRKGLRNDVKSHVCWHVYGLLQRSHKKYDEAIKCYRNALKLDKDNLQILRDLSLLQIQMRDLEGYRETRYQLLQLRPTQRASWIGYAIAYHLLKDYDMALKLLEEFRQTQQVPPNKIDYEYSELILYQNQVMREADLFQESLEHIETYERQICDKLLVEEIKGEKFRDLIDKFLRVNFSKGCPPLFTTLKSLYYNTEKISIIQELVTNYEASLKMCDFFSPYENGEKEPPTTLLWVQYFLAQHFDKLGQYSLALDYINAAIASTPTLIELFYMKAKIYKHIGNLKEAAKWMDEAQSLDTADRFINSKCAKYMLRANMIKEAEEMCSKFTREGTSAMENLNEMQCMWFQTECISAYQRLGRYGDALKKCHEVERHFFEITDDQFDFHTYCMRKMTLRAYVDLLRLEDTLRRHAFYFKAARSAIEIYLKLYDDPLTSESKQQEINSENLSAKELKKMLSKQRRAQKKAKLEEEKKHAERERQQKSQKKKRDEEEEEASGLKEELRPEKLERIENPLEEAIKFLIPLKNLVADNIDTHLLAFEIYFRKGKFLLMLQSVKRAFAINSNNPWLHECLIKFSKSVSNQSNLPDIVSQVLSQEMQKIFVNKDLESFNEDFLKRNATSLQHLLSGAKMMYFLDKSRQEKAIAVATRLDETIKDKNVKTLVKVSEALLDGSFGICNSQYEEYRMACHHLLPFTSAFLPAVNEVHSHSAALNHTSNYDVLANEM</sequence>